<dbReference type="InterPro" id="IPR036250">
    <property type="entry name" value="AcylCo_DH-like_C"/>
</dbReference>
<accession>A0A0N9UA15</accession>
<dbReference type="InterPro" id="IPR046373">
    <property type="entry name" value="Acyl-CoA_Oxase/DH_mid-dom_sf"/>
</dbReference>
<comment type="cofactor">
    <cofactor evidence="1 6">
        <name>FAD</name>
        <dbReference type="ChEBI" id="CHEBI:57692"/>
    </cofactor>
</comment>
<evidence type="ECO:0000259" key="9">
    <source>
        <dbReference type="Pfam" id="PF02771"/>
    </source>
</evidence>
<evidence type="ECO:0008006" key="12">
    <source>
        <dbReference type="Google" id="ProtNLM"/>
    </source>
</evidence>
<dbReference type="RefSeq" id="WP_054587684.1">
    <property type="nucleotide sequence ID" value="NZ_CP012700.1"/>
</dbReference>
<evidence type="ECO:0000256" key="1">
    <source>
        <dbReference type="ARBA" id="ARBA00001974"/>
    </source>
</evidence>
<evidence type="ECO:0000256" key="4">
    <source>
        <dbReference type="ARBA" id="ARBA00022827"/>
    </source>
</evidence>
<keyword evidence="4 6" id="KW-0274">FAD</keyword>
<evidence type="ECO:0000259" key="7">
    <source>
        <dbReference type="Pfam" id="PF00441"/>
    </source>
</evidence>
<dbReference type="Proteomes" id="UP000058074">
    <property type="component" value="Chromosome"/>
</dbReference>
<dbReference type="InterPro" id="IPR037069">
    <property type="entry name" value="AcylCoA_DH/ox_N_sf"/>
</dbReference>
<dbReference type="FunFam" id="2.40.110.10:FF:000011">
    <property type="entry name" value="Acyl-CoA dehydrogenase FadE34"/>
    <property type="match status" value="1"/>
</dbReference>
<protein>
    <recommendedName>
        <fullName evidence="12">Acyl-CoA dehydrogenase</fullName>
    </recommendedName>
</protein>
<keyword evidence="5 6" id="KW-0560">Oxidoreductase</keyword>
<evidence type="ECO:0000256" key="3">
    <source>
        <dbReference type="ARBA" id="ARBA00022630"/>
    </source>
</evidence>
<dbReference type="InterPro" id="IPR013786">
    <property type="entry name" value="AcylCoA_DH/ox_N"/>
</dbReference>
<reference evidence="10 11" key="1">
    <citation type="journal article" date="2015" name="Genome Announc.">
        <title>Complete Genome Sequence of Polypropylene Glycol- and Polyethylene Glycol-Degrading Sphingopyxis macrogoltabida Strain EY-1.</title>
        <authorList>
            <person name="Ohtsubo Y."/>
            <person name="Nagata Y."/>
            <person name="Numata M."/>
            <person name="Tsuchikane K."/>
            <person name="Hosoyama A."/>
            <person name="Yamazoe A."/>
            <person name="Tsuda M."/>
            <person name="Fujita N."/>
            <person name="Kawai F."/>
        </authorList>
    </citation>
    <scope>NUCLEOTIDE SEQUENCE [LARGE SCALE GENOMIC DNA]</scope>
    <source>
        <strain evidence="10 11">EY-1</strain>
    </source>
</reference>
<dbReference type="InterPro" id="IPR006091">
    <property type="entry name" value="Acyl-CoA_Oxase/DH_mid-dom"/>
</dbReference>
<name>A0A0N9UA15_SPHMC</name>
<dbReference type="Pfam" id="PF02771">
    <property type="entry name" value="Acyl-CoA_dh_N"/>
    <property type="match status" value="1"/>
</dbReference>
<evidence type="ECO:0000313" key="10">
    <source>
        <dbReference type="EMBL" id="ALH80318.1"/>
    </source>
</evidence>
<evidence type="ECO:0000256" key="2">
    <source>
        <dbReference type="ARBA" id="ARBA00009347"/>
    </source>
</evidence>
<sequence length="407" mass="44080">MDFNDSPEEAAFRAEARAWLAAHAPVHELPVGAKMPDTEEADRGRAWMRELYAGGWSGLTFPKALGGRGLSGIEAVIFAEEEGKYHLPKGPFTSIGTGMALPVIAKHGNDEQRARFIEATLKGDITWCQLFSEPAAGSDLAGLRTKAVRADDGSGDWIVNGQKVWSSWAHLTDWGILVVRTDPTVPKHKGLTFFVVDMKTPGIETRPIRQISGASEFNETFLTDVRIPDANRLGAEGEGWACCMTVLMGERLGSGAHRSGVEPLLDFAAATPDGHGGTMLDDRSIRQQFAEALAEEQGERFFQARLRTMVSKGENPGALAGMVKLAYASRYQKTNGLALELRGLAGIAPEAGDTATGDVQYDYIYSTVMRIAGGADEVLRNQIAERVLGMPGEVRMDKDVPFEKLNG</sequence>
<dbReference type="Pfam" id="PF02770">
    <property type="entry name" value="Acyl-CoA_dh_M"/>
    <property type="match status" value="1"/>
</dbReference>
<dbReference type="Gene3D" id="2.40.110.10">
    <property type="entry name" value="Butyryl-CoA Dehydrogenase, subunit A, domain 2"/>
    <property type="match status" value="1"/>
</dbReference>
<dbReference type="SUPFAM" id="SSF47203">
    <property type="entry name" value="Acyl-CoA dehydrogenase C-terminal domain-like"/>
    <property type="match status" value="1"/>
</dbReference>
<evidence type="ECO:0000313" key="11">
    <source>
        <dbReference type="Proteomes" id="UP000058074"/>
    </source>
</evidence>
<dbReference type="GO" id="GO:0050660">
    <property type="term" value="F:flavin adenine dinucleotide binding"/>
    <property type="evidence" value="ECO:0007669"/>
    <property type="project" value="InterPro"/>
</dbReference>
<dbReference type="InterPro" id="IPR009075">
    <property type="entry name" value="AcylCo_DH/oxidase_C"/>
</dbReference>
<gene>
    <name evidence="10" type="ORF">AN936_08025</name>
</gene>
<proteinExistence type="inferred from homology"/>
<dbReference type="PANTHER" id="PTHR43292">
    <property type="entry name" value="ACYL-COA DEHYDROGENASE"/>
    <property type="match status" value="1"/>
</dbReference>
<dbReference type="SUPFAM" id="SSF56645">
    <property type="entry name" value="Acyl-CoA dehydrogenase NM domain-like"/>
    <property type="match status" value="1"/>
</dbReference>
<evidence type="ECO:0000256" key="5">
    <source>
        <dbReference type="ARBA" id="ARBA00023002"/>
    </source>
</evidence>
<dbReference type="InterPro" id="IPR009100">
    <property type="entry name" value="AcylCoA_DH/oxidase_NM_dom_sf"/>
</dbReference>
<dbReference type="Gene3D" id="1.10.540.10">
    <property type="entry name" value="Acyl-CoA dehydrogenase/oxidase, N-terminal domain"/>
    <property type="match status" value="1"/>
</dbReference>
<dbReference type="PANTHER" id="PTHR43292:SF4">
    <property type="entry name" value="ACYL-COA DEHYDROGENASE FADE34"/>
    <property type="match status" value="1"/>
</dbReference>
<dbReference type="GO" id="GO:0005886">
    <property type="term" value="C:plasma membrane"/>
    <property type="evidence" value="ECO:0007669"/>
    <property type="project" value="TreeGrafter"/>
</dbReference>
<dbReference type="AlphaFoldDB" id="A0A0N9UA15"/>
<comment type="similarity">
    <text evidence="2 6">Belongs to the acyl-CoA dehydrogenase family.</text>
</comment>
<evidence type="ECO:0000259" key="8">
    <source>
        <dbReference type="Pfam" id="PF02770"/>
    </source>
</evidence>
<keyword evidence="3 6" id="KW-0285">Flavoprotein</keyword>
<dbReference type="GO" id="GO:0016627">
    <property type="term" value="F:oxidoreductase activity, acting on the CH-CH group of donors"/>
    <property type="evidence" value="ECO:0007669"/>
    <property type="project" value="InterPro"/>
</dbReference>
<feature type="domain" description="Acyl-CoA dehydrogenase/oxidase C-terminal" evidence="7">
    <location>
        <begin position="237"/>
        <end position="388"/>
    </location>
</feature>
<dbReference type="EMBL" id="CP012700">
    <property type="protein sequence ID" value="ALH80318.1"/>
    <property type="molecule type" value="Genomic_DNA"/>
</dbReference>
<evidence type="ECO:0000256" key="6">
    <source>
        <dbReference type="RuleBase" id="RU362125"/>
    </source>
</evidence>
<dbReference type="PATRIC" id="fig|33050.5.peg.1668"/>
<organism evidence="10 11">
    <name type="scientific">Sphingopyxis macrogoltabida</name>
    <name type="common">Sphingomonas macrogoltabidus</name>
    <dbReference type="NCBI Taxonomy" id="33050"/>
    <lineage>
        <taxon>Bacteria</taxon>
        <taxon>Pseudomonadati</taxon>
        <taxon>Pseudomonadota</taxon>
        <taxon>Alphaproteobacteria</taxon>
        <taxon>Sphingomonadales</taxon>
        <taxon>Sphingomonadaceae</taxon>
        <taxon>Sphingopyxis</taxon>
    </lineage>
</organism>
<dbReference type="OrthoDB" id="9780544at2"/>
<dbReference type="InterPro" id="IPR052161">
    <property type="entry name" value="Mycobact_Acyl-CoA_DH"/>
</dbReference>
<dbReference type="Gene3D" id="1.20.140.10">
    <property type="entry name" value="Butyryl-CoA Dehydrogenase, subunit A, domain 3"/>
    <property type="match status" value="1"/>
</dbReference>
<dbReference type="Pfam" id="PF00441">
    <property type="entry name" value="Acyl-CoA_dh_1"/>
    <property type="match status" value="1"/>
</dbReference>
<feature type="domain" description="Acyl-CoA oxidase/dehydrogenase middle" evidence="8">
    <location>
        <begin position="128"/>
        <end position="220"/>
    </location>
</feature>
<dbReference type="KEGG" id="smag:AN936_08025"/>
<feature type="domain" description="Acyl-CoA dehydrogenase/oxidase N-terminal" evidence="9">
    <location>
        <begin position="6"/>
        <end position="124"/>
    </location>
</feature>